<dbReference type="RefSeq" id="WP_108735826.1">
    <property type="nucleotide sequence ID" value="NZ_CP020919.1"/>
</dbReference>
<feature type="chain" id="PRO_5015776108" description="Outer membrane protein beta-barrel domain-containing protein" evidence="1">
    <location>
        <begin position="20"/>
        <end position="326"/>
    </location>
</feature>
<protein>
    <recommendedName>
        <fullName evidence="4">Outer membrane protein beta-barrel domain-containing protein</fullName>
    </recommendedName>
</protein>
<accession>A0A2S1LK72</accession>
<evidence type="ECO:0000313" key="3">
    <source>
        <dbReference type="Proteomes" id="UP000244677"/>
    </source>
</evidence>
<dbReference type="KEGG" id="fki:FK004_02510"/>
<dbReference type="EMBL" id="CP020919">
    <property type="protein sequence ID" value="AWG24172.1"/>
    <property type="molecule type" value="Genomic_DNA"/>
</dbReference>
<name>A0A2S1LK72_9FLAO</name>
<dbReference type="OrthoDB" id="1027207at2"/>
<sequence>MRKQFVVFSTVFLSFAANAQDETAVKKEVRKEIADKFAVARVFDVQYQQYLPSDYDAKLFGRDYESGEIQNRMKLRVAANIPFLRKPRWTLTSSFNYKYESFELADVSNRQDASIPVYSKTMDFHYLSAAVSFTYFARLFKKPFIYNFSVIADGTEKDVQRLKGLFAATLVLKKTERTTMTAGVIGLLDPASVVPVLPVFTLEHRFENSPWTFDFILPQRLLFKRPVFENGRLSLGTELGSEGFYVALNQPGLARVYDFRQLELRSGITYEHKLHKSVIATFKGGIANVFNSRLTERGKSTNDYIYNTTQDGTGYFSVGVSFNPFK</sequence>
<reference evidence="2 3" key="1">
    <citation type="submission" date="2017-04" db="EMBL/GenBank/DDBJ databases">
        <title>Complete genome sequence of Flavobacterium kingsejong AJ004.</title>
        <authorList>
            <person name="Lee P.C."/>
        </authorList>
    </citation>
    <scope>NUCLEOTIDE SEQUENCE [LARGE SCALE GENOMIC DNA]</scope>
    <source>
        <strain evidence="2 3">AJ004</strain>
    </source>
</reference>
<evidence type="ECO:0000256" key="1">
    <source>
        <dbReference type="SAM" id="SignalP"/>
    </source>
</evidence>
<feature type="signal peptide" evidence="1">
    <location>
        <begin position="1"/>
        <end position="19"/>
    </location>
</feature>
<organism evidence="2 3">
    <name type="scientific">Flavobacterium kingsejongi</name>
    <dbReference type="NCBI Taxonomy" id="1678728"/>
    <lineage>
        <taxon>Bacteria</taxon>
        <taxon>Pseudomonadati</taxon>
        <taxon>Bacteroidota</taxon>
        <taxon>Flavobacteriia</taxon>
        <taxon>Flavobacteriales</taxon>
        <taxon>Flavobacteriaceae</taxon>
        <taxon>Flavobacterium</taxon>
    </lineage>
</organism>
<evidence type="ECO:0000313" key="2">
    <source>
        <dbReference type="EMBL" id="AWG24172.1"/>
    </source>
</evidence>
<dbReference type="Proteomes" id="UP000244677">
    <property type="component" value="Chromosome"/>
</dbReference>
<proteinExistence type="predicted"/>
<keyword evidence="1" id="KW-0732">Signal</keyword>
<keyword evidence="3" id="KW-1185">Reference proteome</keyword>
<dbReference type="AlphaFoldDB" id="A0A2S1LK72"/>
<gene>
    <name evidence="2" type="ORF">FK004_02510</name>
</gene>
<evidence type="ECO:0008006" key="4">
    <source>
        <dbReference type="Google" id="ProtNLM"/>
    </source>
</evidence>